<dbReference type="Gene3D" id="1.20.120.530">
    <property type="entry name" value="GntR ligand-binding domain-like"/>
    <property type="match status" value="1"/>
</dbReference>
<protein>
    <submittedName>
        <fullName evidence="4">FadR family transcriptional regulator</fullName>
    </submittedName>
</protein>
<dbReference type="PRINTS" id="PR00035">
    <property type="entry name" value="HTHGNTR"/>
</dbReference>
<keyword evidence="1" id="KW-0805">Transcription regulation</keyword>
<dbReference type="OrthoDB" id="4535513at2"/>
<dbReference type="SMART" id="SM00345">
    <property type="entry name" value="HTH_GNTR"/>
    <property type="match status" value="1"/>
</dbReference>
<dbReference type="PANTHER" id="PTHR43537">
    <property type="entry name" value="TRANSCRIPTIONAL REGULATOR, GNTR FAMILY"/>
    <property type="match status" value="1"/>
</dbReference>
<dbReference type="GO" id="GO:0003700">
    <property type="term" value="F:DNA-binding transcription factor activity"/>
    <property type="evidence" value="ECO:0007669"/>
    <property type="project" value="InterPro"/>
</dbReference>
<dbReference type="SMART" id="SM00895">
    <property type="entry name" value="FCD"/>
    <property type="match status" value="1"/>
</dbReference>
<evidence type="ECO:0000313" key="5">
    <source>
        <dbReference type="Proteomes" id="UP000265719"/>
    </source>
</evidence>
<dbReference type="Pfam" id="PF07729">
    <property type="entry name" value="FCD"/>
    <property type="match status" value="1"/>
</dbReference>
<dbReference type="InterPro" id="IPR000524">
    <property type="entry name" value="Tscrpt_reg_HTH_GntR"/>
</dbReference>
<reference evidence="4" key="1">
    <citation type="submission" date="2020-10" db="EMBL/GenBank/DDBJ databases">
        <title>De novo genome project of the cellulose decomposer Thermobifida halotolerans type strain.</title>
        <authorList>
            <person name="Nagy I."/>
            <person name="Horvath B."/>
            <person name="Kukolya J."/>
            <person name="Nagy I."/>
            <person name="Orsini M."/>
        </authorList>
    </citation>
    <scope>NUCLEOTIDE SEQUENCE</scope>
    <source>
        <strain evidence="4">DSM 44931</strain>
    </source>
</reference>
<keyword evidence="2" id="KW-0238">DNA-binding</keyword>
<dbReference type="RefSeq" id="WP_068690854.1">
    <property type="nucleotide sequence ID" value="NZ_CP063196.1"/>
</dbReference>
<dbReference type="PROSITE" id="PS50949">
    <property type="entry name" value="HTH_GNTR"/>
    <property type="match status" value="1"/>
</dbReference>
<proteinExistence type="predicted"/>
<evidence type="ECO:0000313" key="4">
    <source>
        <dbReference type="EMBL" id="UOE21577.1"/>
    </source>
</evidence>
<dbReference type="Gene3D" id="1.10.10.10">
    <property type="entry name" value="Winged helix-like DNA-binding domain superfamily/Winged helix DNA-binding domain"/>
    <property type="match status" value="1"/>
</dbReference>
<evidence type="ECO:0000256" key="1">
    <source>
        <dbReference type="ARBA" id="ARBA00023015"/>
    </source>
</evidence>
<dbReference type="InterPro" id="IPR036388">
    <property type="entry name" value="WH-like_DNA-bd_sf"/>
</dbReference>
<dbReference type="Proteomes" id="UP000265719">
    <property type="component" value="Chromosome"/>
</dbReference>
<name>A0A399G3G3_9ACTN</name>
<evidence type="ECO:0000256" key="2">
    <source>
        <dbReference type="ARBA" id="ARBA00023125"/>
    </source>
</evidence>
<dbReference type="CDD" id="cd07377">
    <property type="entry name" value="WHTH_GntR"/>
    <property type="match status" value="1"/>
</dbReference>
<organism evidence="4 5">
    <name type="scientific">Thermobifida halotolerans</name>
    <dbReference type="NCBI Taxonomy" id="483545"/>
    <lineage>
        <taxon>Bacteria</taxon>
        <taxon>Bacillati</taxon>
        <taxon>Actinomycetota</taxon>
        <taxon>Actinomycetes</taxon>
        <taxon>Streptosporangiales</taxon>
        <taxon>Nocardiopsidaceae</taxon>
        <taxon>Thermobifida</taxon>
    </lineage>
</organism>
<dbReference type="InterPro" id="IPR011711">
    <property type="entry name" value="GntR_C"/>
</dbReference>
<evidence type="ECO:0000256" key="3">
    <source>
        <dbReference type="ARBA" id="ARBA00023163"/>
    </source>
</evidence>
<dbReference type="InterPro" id="IPR008920">
    <property type="entry name" value="TF_FadR/GntR_C"/>
</dbReference>
<gene>
    <name evidence="4" type="ORF">NI17_011020</name>
</gene>
<keyword evidence="5" id="KW-1185">Reference proteome</keyword>
<dbReference type="Pfam" id="PF00392">
    <property type="entry name" value="GntR"/>
    <property type="match status" value="1"/>
</dbReference>
<dbReference type="KEGG" id="thao:NI17_011020"/>
<dbReference type="PANTHER" id="PTHR43537:SF44">
    <property type="entry name" value="GNTR FAMILY REGULATORY PROTEIN"/>
    <property type="match status" value="1"/>
</dbReference>
<dbReference type="EMBL" id="CP063196">
    <property type="protein sequence ID" value="UOE21577.1"/>
    <property type="molecule type" value="Genomic_DNA"/>
</dbReference>
<sequence length="241" mass="25693">MGSESLADRLADRLLDQVVRGELAVDEALPSEAEIAAQADVSRLTVREAVKVLRTKNIVRVKRGRGTYVNAPDHWTDLELVLRMAGRRAGTDTAALGLFEVRRMLEAGAAELCARRRSDADLALLGSHVAEMDKAATAHDAAAFARADAAFHETILRSCGNVFVPAVCGPLDRMLLRLHARAAGVAPVRLRAQRHHHRILAEISAGSPAAARAAMAAHMDQTAEDLLRHAVGGSPNASGAD</sequence>
<dbReference type="GO" id="GO:0003677">
    <property type="term" value="F:DNA binding"/>
    <property type="evidence" value="ECO:0007669"/>
    <property type="project" value="UniProtKB-KW"/>
</dbReference>
<keyword evidence="3" id="KW-0804">Transcription</keyword>
<dbReference type="AlphaFoldDB" id="A0A399G3G3"/>
<dbReference type="SUPFAM" id="SSF46785">
    <property type="entry name" value="Winged helix' DNA-binding domain"/>
    <property type="match status" value="1"/>
</dbReference>
<dbReference type="InterPro" id="IPR036390">
    <property type="entry name" value="WH_DNA-bd_sf"/>
</dbReference>
<accession>A0A399G3G3</accession>
<dbReference type="SUPFAM" id="SSF48008">
    <property type="entry name" value="GntR ligand-binding domain-like"/>
    <property type="match status" value="1"/>
</dbReference>